<dbReference type="EMBL" id="PHWZ01000364">
    <property type="protein sequence ID" value="TEY43654.1"/>
    <property type="molecule type" value="Genomic_DNA"/>
</dbReference>
<accession>A0A4Y8CRZ7</accession>
<feature type="transmembrane region" description="Helical" evidence="6">
    <location>
        <begin position="124"/>
        <end position="149"/>
    </location>
</feature>
<evidence type="ECO:0000256" key="1">
    <source>
        <dbReference type="ARBA" id="ARBA00004141"/>
    </source>
</evidence>
<proteinExistence type="predicted"/>
<evidence type="ECO:0000313" key="7">
    <source>
        <dbReference type="EMBL" id="TEY43654.1"/>
    </source>
</evidence>
<feature type="region of interest" description="Disordered" evidence="5">
    <location>
        <begin position="173"/>
        <end position="217"/>
    </location>
</feature>
<evidence type="ECO:0000256" key="2">
    <source>
        <dbReference type="ARBA" id="ARBA00022692"/>
    </source>
</evidence>
<dbReference type="OrthoDB" id="63113at2759"/>
<evidence type="ECO:0000256" key="4">
    <source>
        <dbReference type="ARBA" id="ARBA00023136"/>
    </source>
</evidence>
<evidence type="ECO:0000256" key="6">
    <source>
        <dbReference type="SAM" id="Phobius"/>
    </source>
</evidence>
<feature type="compositionally biased region" description="Polar residues" evidence="5">
    <location>
        <begin position="476"/>
        <end position="495"/>
    </location>
</feature>
<dbReference type="GO" id="GO:0005794">
    <property type="term" value="C:Golgi apparatus"/>
    <property type="evidence" value="ECO:0007669"/>
    <property type="project" value="TreeGrafter"/>
</dbReference>
<gene>
    <name evidence="7" type="ORF">BOTCAL_0365g00060</name>
</gene>
<sequence>MSRINIPFDVIASRFNLSDRFSGVRSQSLSTRFANLKPVNEFFDFKRLSKPANFGEVQSRVNYNLGHFASNYFALFIMLSIYSLLTNLLLLFDIILAVGGMWAIGKLEGQDLNVAGFQATSSQLYTGLLIVAVPLGIIASPFTTLLWLIGASGVSIIGHASFMDKPIDEAFSGEAWGRPSGAKGSRRRRQWEQDQGHWQQSRVEELDSEGDTDTQGVGLHLGEKRFASDPLHFTGIDISSNTRPRRGYSYDEAERSSESDSEDSDYHDGGDKQLALRGDSEEAIVQGALARIRRAQEKGRQDVKLTQEELDALERRRIRMQAAAAAKAAKKGSSGSGAEKKRRSDRKTVDIASLMDPKPASDPKKRKSKRKSGSSSHSAAAGPGILVDGPDGPSYTPIGGYHPSDRGTSRSRSSARHGHSPPGTSRHFSDGMRPTSHNNSSRRSLPEEEGWHSTNNKRTSLSSPYHVADPFDYQVTADQPPSVPQQYAQSSSGRHNYSGPADISYTSIRRSLPQGYAATDRIPSDSSLRHRTSPRGEREVITIPDSSEGSDSADELASEVQVFPEERERVVSRRPAPVSGSGSGSGRRKGKGR</sequence>
<feature type="transmembrane region" description="Helical" evidence="6">
    <location>
        <begin position="72"/>
        <end position="104"/>
    </location>
</feature>
<feature type="region of interest" description="Disordered" evidence="5">
    <location>
        <begin position="322"/>
        <end position="593"/>
    </location>
</feature>
<keyword evidence="3 6" id="KW-1133">Transmembrane helix</keyword>
<organism evidence="7 8">
    <name type="scientific">Botryotinia calthae</name>
    <dbReference type="NCBI Taxonomy" id="38488"/>
    <lineage>
        <taxon>Eukaryota</taxon>
        <taxon>Fungi</taxon>
        <taxon>Dikarya</taxon>
        <taxon>Ascomycota</taxon>
        <taxon>Pezizomycotina</taxon>
        <taxon>Leotiomycetes</taxon>
        <taxon>Helotiales</taxon>
        <taxon>Sclerotiniaceae</taxon>
        <taxon>Botryotinia</taxon>
    </lineage>
</organism>
<dbReference type="InterPro" id="IPR004895">
    <property type="entry name" value="Prenylated_rab_accept_PRA1"/>
</dbReference>
<dbReference type="GO" id="GO:0016020">
    <property type="term" value="C:membrane"/>
    <property type="evidence" value="ECO:0007669"/>
    <property type="project" value="UniProtKB-SubCell"/>
</dbReference>
<feature type="compositionally biased region" description="Polar residues" evidence="5">
    <location>
        <begin position="452"/>
        <end position="463"/>
    </location>
</feature>
<evidence type="ECO:0000313" key="8">
    <source>
        <dbReference type="Proteomes" id="UP000297299"/>
    </source>
</evidence>
<keyword evidence="8" id="KW-1185">Reference proteome</keyword>
<feature type="compositionally biased region" description="Low complexity" evidence="5">
    <location>
        <begin position="373"/>
        <end position="383"/>
    </location>
</feature>
<dbReference type="STRING" id="38488.A0A4Y8CRZ7"/>
<keyword evidence="4 6" id="KW-0472">Membrane</keyword>
<feature type="compositionally biased region" description="Basic and acidic residues" evidence="5">
    <location>
        <begin position="248"/>
        <end position="271"/>
    </location>
</feature>
<dbReference type="AlphaFoldDB" id="A0A4Y8CRZ7"/>
<comment type="subcellular location">
    <subcellularLocation>
        <location evidence="1">Membrane</location>
        <topology evidence="1">Multi-pass membrane protein</topology>
    </subcellularLocation>
</comment>
<reference evidence="7 8" key="1">
    <citation type="submission" date="2017-11" db="EMBL/GenBank/DDBJ databases">
        <title>Comparative genomics of Botrytis spp.</title>
        <authorList>
            <person name="Valero-Jimenez C.A."/>
            <person name="Tapia P."/>
            <person name="Veloso J."/>
            <person name="Silva-Moreno E."/>
            <person name="Staats M."/>
            <person name="Valdes J.H."/>
            <person name="Van Kan J.A.L."/>
        </authorList>
    </citation>
    <scope>NUCLEOTIDE SEQUENCE [LARGE SCALE GENOMIC DNA]</scope>
    <source>
        <strain evidence="7 8">MUCL2830</strain>
    </source>
</reference>
<evidence type="ECO:0000256" key="5">
    <source>
        <dbReference type="SAM" id="MobiDB-lite"/>
    </source>
</evidence>
<feature type="region of interest" description="Disordered" evidence="5">
    <location>
        <begin position="233"/>
        <end position="279"/>
    </location>
</feature>
<dbReference type="PANTHER" id="PTHR19317">
    <property type="entry name" value="PRENYLATED RAB ACCEPTOR 1-RELATED"/>
    <property type="match status" value="1"/>
</dbReference>
<dbReference type="Pfam" id="PF03208">
    <property type="entry name" value="PRA1"/>
    <property type="match status" value="1"/>
</dbReference>
<dbReference type="PANTHER" id="PTHR19317:SF0">
    <property type="entry name" value="PRENYLATED RAB ACCEPTOR PROTEIN 1"/>
    <property type="match status" value="1"/>
</dbReference>
<keyword evidence="2 6" id="KW-0812">Transmembrane</keyword>
<dbReference type="Proteomes" id="UP000297299">
    <property type="component" value="Unassembled WGS sequence"/>
</dbReference>
<feature type="compositionally biased region" description="Low complexity" evidence="5">
    <location>
        <begin position="322"/>
        <end position="337"/>
    </location>
</feature>
<evidence type="ECO:0000256" key="3">
    <source>
        <dbReference type="ARBA" id="ARBA00022989"/>
    </source>
</evidence>
<comment type="caution">
    <text evidence="7">The sequence shown here is derived from an EMBL/GenBank/DDBJ whole genome shotgun (WGS) entry which is preliminary data.</text>
</comment>
<name>A0A4Y8CRZ7_9HELO</name>
<protein>
    <recommendedName>
        <fullName evidence="9">Prenylated Rab acceptor 1</fullName>
    </recommendedName>
</protein>
<evidence type="ECO:0008006" key="9">
    <source>
        <dbReference type="Google" id="ProtNLM"/>
    </source>
</evidence>